<dbReference type="Gene3D" id="3.40.50.300">
    <property type="entry name" value="P-loop containing nucleotide triphosphate hydrolases"/>
    <property type="match status" value="1"/>
</dbReference>
<name>A0ABM1N8F6_NICVS</name>
<gene>
    <name evidence="6" type="primary">LOC108567259</name>
</gene>
<dbReference type="PRINTS" id="PR00094">
    <property type="entry name" value="ADENYLTKNASE"/>
</dbReference>
<keyword evidence="5" id="KW-1185">Reference proteome</keyword>
<protein>
    <submittedName>
        <fullName evidence="6">Adenylate kinase isoenzyme 5-like</fullName>
    </submittedName>
</protein>
<evidence type="ECO:0000313" key="5">
    <source>
        <dbReference type="Proteomes" id="UP000695000"/>
    </source>
</evidence>
<dbReference type="InterPro" id="IPR027417">
    <property type="entry name" value="P-loop_NTPase"/>
</dbReference>
<evidence type="ECO:0000313" key="6">
    <source>
        <dbReference type="RefSeq" id="XP_017783106.1"/>
    </source>
</evidence>
<keyword evidence="3 4" id="KW-0418">Kinase</keyword>
<dbReference type="PANTHER" id="PTHR23359">
    <property type="entry name" value="NUCLEOTIDE KINASE"/>
    <property type="match status" value="1"/>
</dbReference>
<sequence>MGRGFGFCWCCYKPKVKDRFDLQPFLMRRLPIFWIMGPPGCGKSTLACMLEKSSKYNLVKISDLINEEITKGKFRAKIIEDCLKKGKFVPDEIIVTLIKEYIFLNYANAKGFIFSGFPIHLRQAKLFELEICKVNIIIYCTLVLDSLLGRMITKYGEINTEQVRLQFVEKHKSSQSIYKYYEHKTLKVMTNYPPEETVTKLISDLEDYWGYKFERLYNKN</sequence>
<keyword evidence="2" id="KW-0547">Nucleotide-binding</keyword>
<dbReference type="InterPro" id="IPR000850">
    <property type="entry name" value="Adenylat/UMP-CMP_kin"/>
</dbReference>
<evidence type="ECO:0000256" key="4">
    <source>
        <dbReference type="RuleBase" id="RU003330"/>
    </source>
</evidence>
<dbReference type="GeneID" id="108567259"/>
<proteinExistence type="inferred from homology"/>
<evidence type="ECO:0000256" key="1">
    <source>
        <dbReference type="ARBA" id="ARBA00022679"/>
    </source>
</evidence>
<evidence type="ECO:0000256" key="2">
    <source>
        <dbReference type="ARBA" id="ARBA00022741"/>
    </source>
</evidence>
<reference evidence="6" key="1">
    <citation type="submission" date="2025-08" db="UniProtKB">
        <authorList>
            <consortium name="RefSeq"/>
        </authorList>
    </citation>
    <scope>IDENTIFICATION</scope>
    <source>
        <tissue evidence="6">Whole Larva</tissue>
    </source>
</reference>
<dbReference type="RefSeq" id="XP_017783106.1">
    <property type="nucleotide sequence ID" value="XM_017927617.1"/>
</dbReference>
<dbReference type="Proteomes" id="UP000695000">
    <property type="component" value="Unplaced"/>
</dbReference>
<accession>A0ABM1N8F6</accession>
<evidence type="ECO:0000256" key="3">
    <source>
        <dbReference type="ARBA" id="ARBA00022777"/>
    </source>
</evidence>
<dbReference type="SUPFAM" id="SSF52540">
    <property type="entry name" value="P-loop containing nucleoside triphosphate hydrolases"/>
    <property type="match status" value="1"/>
</dbReference>
<keyword evidence="1 4" id="KW-0808">Transferase</keyword>
<comment type="similarity">
    <text evidence="4">Belongs to the adenylate kinase family.</text>
</comment>
<dbReference type="Pfam" id="PF00406">
    <property type="entry name" value="ADK"/>
    <property type="match status" value="1"/>
</dbReference>
<organism evidence="5 6">
    <name type="scientific">Nicrophorus vespilloides</name>
    <name type="common">Boreal carrion beetle</name>
    <dbReference type="NCBI Taxonomy" id="110193"/>
    <lineage>
        <taxon>Eukaryota</taxon>
        <taxon>Metazoa</taxon>
        <taxon>Ecdysozoa</taxon>
        <taxon>Arthropoda</taxon>
        <taxon>Hexapoda</taxon>
        <taxon>Insecta</taxon>
        <taxon>Pterygota</taxon>
        <taxon>Neoptera</taxon>
        <taxon>Endopterygota</taxon>
        <taxon>Coleoptera</taxon>
        <taxon>Polyphaga</taxon>
        <taxon>Staphyliniformia</taxon>
        <taxon>Silphidae</taxon>
        <taxon>Nicrophorinae</taxon>
        <taxon>Nicrophorus</taxon>
    </lineage>
</organism>